<evidence type="ECO:0000313" key="2">
    <source>
        <dbReference type="Proteomes" id="UP001172386"/>
    </source>
</evidence>
<name>A0ACC2ZX87_9EURO</name>
<dbReference type="EMBL" id="JAPDRQ010000206">
    <property type="protein sequence ID" value="KAJ9652274.1"/>
    <property type="molecule type" value="Genomic_DNA"/>
</dbReference>
<evidence type="ECO:0000313" key="1">
    <source>
        <dbReference type="EMBL" id="KAJ9652274.1"/>
    </source>
</evidence>
<sequence length="325" mass="35798">MLMYLSGKSWIALLEGAGLNSIEIVSSRLLTTLFEVVHGFYPAAYLSIAATVRAADALSVYQGQGILISRSSDSLGKKEKEERTKIWCGIMILDRYLAVEVGKWPPITRGRMVPDCRNTPGGTNSEVGSLSFHRLFEASSLLDKVHTAIHEPTSQQSFNVEEASMIVTTLTSFETIVEQEIAGKSKLSSSGLVLATTGLLLAFENGSKAICPDHETSQCQIQAIVALGSLIEEILKLVEELEEGTGTFDVGTFSPFAFHLIYKAAAIVTERLQVGLELETNLQRVRILRKILRLVGHRWLAGQRYLRLLNEDTTPRMLKAIECVD</sequence>
<gene>
    <name evidence="1" type="ORF">H2198_008449</name>
</gene>
<comment type="caution">
    <text evidence="1">The sequence shown here is derived from an EMBL/GenBank/DDBJ whole genome shotgun (WGS) entry which is preliminary data.</text>
</comment>
<accession>A0ACC2ZX87</accession>
<dbReference type="Proteomes" id="UP001172386">
    <property type="component" value="Unassembled WGS sequence"/>
</dbReference>
<organism evidence="1 2">
    <name type="scientific">Neophaeococcomyces mojaviensis</name>
    <dbReference type="NCBI Taxonomy" id="3383035"/>
    <lineage>
        <taxon>Eukaryota</taxon>
        <taxon>Fungi</taxon>
        <taxon>Dikarya</taxon>
        <taxon>Ascomycota</taxon>
        <taxon>Pezizomycotina</taxon>
        <taxon>Eurotiomycetes</taxon>
        <taxon>Chaetothyriomycetidae</taxon>
        <taxon>Chaetothyriales</taxon>
        <taxon>Chaetothyriales incertae sedis</taxon>
        <taxon>Neophaeococcomyces</taxon>
    </lineage>
</organism>
<protein>
    <submittedName>
        <fullName evidence="1">Uncharacterized protein</fullName>
    </submittedName>
</protein>
<keyword evidence="2" id="KW-1185">Reference proteome</keyword>
<reference evidence="1" key="1">
    <citation type="submission" date="2022-10" db="EMBL/GenBank/DDBJ databases">
        <title>Culturing micro-colonial fungi from biological soil crusts in the Mojave desert and describing Neophaeococcomyces mojavensis, and introducing the new genera and species Taxawa tesnikishii.</title>
        <authorList>
            <person name="Kurbessoian T."/>
            <person name="Stajich J.E."/>
        </authorList>
    </citation>
    <scope>NUCLEOTIDE SEQUENCE</scope>
    <source>
        <strain evidence="1">JES_112</strain>
    </source>
</reference>
<proteinExistence type="predicted"/>